<gene>
    <name evidence="1" type="ORF">LOK49_LG02G00784</name>
</gene>
<proteinExistence type="predicted"/>
<keyword evidence="2" id="KW-1185">Reference proteome</keyword>
<reference evidence="1 2" key="1">
    <citation type="journal article" date="2022" name="Plant J.">
        <title>Chromosome-level genome of Camellia lanceoleosa provides a valuable resource for understanding genome evolution and self-incompatibility.</title>
        <authorList>
            <person name="Gong W."/>
            <person name="Xiao S."/>
            <person name="Wang L."/>
            <person name="Liao Z."/>
            <person name="Chang Y."/>
            <person name="Mo W."/>
            <person name="Hu G."/>
            <person name="Li W."/>
            <person name="Zhao G."/>
            <person name="Zhu H."/>
            <person name="Hu X."/>
            <person name="Ji K."/>
            <person name="Xiang X."/>
            <person name="Song Q."/>
            <person name="Yuan D."/>
            <person name="Jin S."/>
            <person name="Zhang L."/>
        </authorList>
    </citation>
    <scope>NUCLEOTIDE SEQUENCE [LARGE SCALE GENOMIC DNA]</scope>
    <source>
        <strain evidence="1">SQ_2022a</strain>
    </source>
</reference>
<evidence type="ECO:0000313" key="2">
    <source>
        <dbReference type="Proteomes" id="UP001060215"/>
    </source>
</evidence>
<name>A0ACC0IS04_9ERIC</name>
<comment type="caution">
    <text evidence="1">The sequence shown here is derived from an EMBL/GenBank/DDBJ whole genome shotgun (WGS) entry which is preliminary data.</text>
</comment>
<accession>A0ACC0IS04</accession>
<dbReference type="EMBL" id="CM045760">
    <property type="protein sequence ID" value="KAI8028039.1"/>
    <property type="molecule type" value="Genomic_DNA"/>
</dbReference>
<protein>
    <submittedName>
        <fullName evidence="1">Hydroquinone glucosyltransferase</fullName>
    </submittedName>
</protein>
<evidence type="ECO:0000313" key="1">
    <source>
        <dbReference type="EMBL" id="KAI8028039.1"/>
    </source>
</evidence>
<dbReference type="Proteomes" id="UP001060215">
    <property type="component" value="Chromosome 3"/>
</dbReference>
<sequence length="481" mass="52566">MFHQNFIVLCISAAMDQTPHVAFLPSPGMGHLIPFIEFAKQLVHRHHLSATIIIPSAAPPTKAQKTVLQTLPKTIHHIFLPPVQLPNDINNTESQIFLTMTLSLPSLKSTLSSLTATTHLAALVVDPFGLEAFDVAKEFGLSPYLFFSSTAMVLLFCLNLPKLDETVTGEYRDLTEPIQLPGCVPVHGKDLLDPVQDRSHDSYKGILGNVKRFGSAEGIILNSFVDLEEGALKALQEEGLGKPPVNPVGPLIQAGSIEGLERSECLQWLDGQPSESVVFVSFGSGGTLSQDQLNELALGLERSGQRFLWVVRSPNDKSANAAYFNAQSQNDPLSFLPKGFLERTQGRGLVVPSWAPQIEVLSHRATGGFLTHCGWNSTMESIVHGIPLIAWPLYAEQKMNAVMLTEGLKVSLRPKSDESGLVGREEIAEIVKSLMEGEDGKKVRQRMDRLKDAAAKVLSEDGSSAKSLSDLAFKWKNHKNI</sequence>
<organism evidence="1 2">
    <name type="scientific">Camellia lanceoleosa</name>
    <dbReference type="NCBI Taxonomy" id="1840588"/>
    <lineage>
        <taxon>Eukaryota</taxon>
        <taxon>Viridiplantae</taxon>
        <taxon>Streptophyta</taxon>
        <taxon>Embryophyta</taxon>
        <taxon>Tracheophyta</taxon>
        <taxon>Spermatophyta</taxon>
        <taxon>Magnoliopsida</taxon>
        <taxon>eudicotyledons</taxon>
        <taxon>Gunneridae</taxon>
        <taxon>Pentapetalae</taxon>
        <taxon>asterids</taxon>
        <taxon>Ericales</taxon>
        <taxon>Theaceae</taxon>
        <taxon>Camellia</taxon>
    </lineage>
</organism>